<sequence length="345" mass="37506">MSRSFAPALALLLLPLALVAAACGDATKKVALDQWVDGLCKAVADYDKAAEAAGEAFIDADLADTKAAKAAFAESLARQRDAQKAFRSAFADLGQPDIDGGKQVVDAFKTQFDENTKRTDDVEKRVAAIPDRADFLTEFLKIADDIGQPDFRPKLEAVAKDHPKVNDLIAAIEADRPCARTLFTIDAAAEPESEAWVSGICTALGTWVQALTDGADRLDRDVARAVTVAEVERILVDFFEEALTDTRALKRSIGQLNPPPIKDGQAIHQVFVTASDELVAAMERLTREARSVSFTSVAQAQLESDRLITLIDRLFSDAAATFDELQQYDPEGLDELFQTLPECQF</sequence>
<dbReference type="Proteomes" id="UP001212803">
    <property type="component" value="Chromosome"/>
</dbReference>
<keyword evidence="3" id="KW-1185">Reference proteome</keyword>
<feature type="chain" id="PRO_5046369185" evidence="1">
    <location>
        <begin position="23"/>
        <end position="345"/>
    </location>
</feature>
<dbReference type="PROSITE" id="PS51257">
    <property type="entry name" value="PROKAR_LIPOPROTEIN"/>
    <property type="match status" value="1"/>
</dbReference>
<protein>
    <submittedName>
        <fullName evidence="2">Uncharacterized protein</fullName>
    </submittedName>
</protein>
<gene>
    <name evidence="2" type="ORF">O0235_08225</name>
</gene>
<dbReference type="RefSeq" id="WP_270055309.1">
    <property type="nucleotide sequence ID" value="NZ_CP115149.1"/>
</dbReference>
<proteinExistence type="predicted"/>
<name>A0ABY7M4S5_9CHLR</name>
<organism evidence="2 3">
    <name type="scientific">Tepidiforma flava</name>
    <dbReference type="NCBI Taxonomy" id="3004094"/>
    <lineage>
        <taxon>Bacteria</taxon>
        <taxon>Bacillati</taxon>
        <taxon>Chloroflexota</taxon>
        <taxon>Tepidiformia</taxon>
        <taxon>Tepidiformales</taxon>
        <taxon>Tepidiformaceae</taxon>
        <taxon>Tepidiforma</taxon>
    </lineage>
</organism>
<reference evidence="2 3" key="1">
    <citation type="journal article" date="2023" name="ISME J.">
        <title>Thermophilic Dehalococcoidia with unusual traits shed light on an unexpected past.</title>
        <authorList>
            <person name="Palmer M."/>
            <person name="Covington J.K."/>
            <person name="Zhou E.M."/>
            <person name="Thomas S.C."/>
            <person name="Habib N."/>
            <person name="Seymour C.O."/>
            <person name="Lai D."/>
            <person name="Johnston J."/>
            <person name="Hashimi A."/>
            <person name="Jiao J.Y."/>
            <person name="Muok A.R."/>
            <person name="Liu L."/>
            <person name="Xian W.D."/>
            <person name="Zhi X.Y."/>
            <person name="Li M.M."/>
            <person name="Silva L.P."/>
            <person name="Bowen B.P."/>
            <person name="Louie K."/>
            <person name="Briegel A."/>
            <person name="Pett-Ridge J."/>
            <person name="Weber P.K."/>
            <person name="Tocheva E.I."/>
            <person name="Woyke T."/>
            <person name="Northen T.R."/>
            <person name="Mayali X."/>
            <person name="Li W.J."/>
            <person name="Hedlund B.P."/>
        </authorList>
    </citation>
    <scope>NUCLEOTIDE SEQUENCE [LARGE SCALE GENOMIC DNA]</scope>
    <source>
        <strain evidence="2 3">YIM 72310</strain>
    </source>
</reference>
<accession>A0ABY7M4S5</accession>
<evidence type="ECO:0000313" key="3">
    <source>
        <dbReference type="Proteomes" id="UP001212803"/>
    </source>
</evidence>
<keyword evidence="1" id="KW-0732">Signal</keyword>
<dbReference type="EMBL" id="CP115149">
    <property type="protein sequence ID" value="WBL34781.1"/>
    <property type="molecule type" value="Genomic_DNA"/>
</dbReference>
<evidence type="ECO:0000313" key="2">
    <source>
        <dbReference type="EMBL" id="WBL34781.1"/>
    </source>
</evidence>
<feature type="signal peptide" evidence="1">
    <location>
        <begin position="1"/>
        <end position="22"/>
    </location>
</feature>
<evidence type="ECO:0000256" key="1">
    <source>
        <dbReference type="SAM" id="SignalP"/>
    </source>
</evidence>